<accession>A0A1X7RTH2</accession>
<dbReference type="STRING" id="1276538.A0A1X7RTH2"/>
<keyword evidence="3" id="KW-1185">Reference proteome</keyword>
<feature type="compositionally biased region" description="Basic and acidic residues" evidence="1">
    <location>
        <begin position="122"/>
        <end position="141"/>
    </location>
</feature>
<protein>
    <submittedName>
        <fullName evidence="2">Uncharacterized protein</fullName>
    </submittedName>
</protein>
<feature type="region of interest" description="Disordered" evidence="1">
    <location>
        <begin position="1"/>
        <end position="143"/>
    </location>
</feature>
<organism evidence="2 3">
    <name type="scientific">Zymoseptoria tritici (strain ST99CH_3D7)</name>
    <dbReference type="NCBI Taxonomy" id="1276538"/>
    <lineage>
        <taxon>Eukaryota</taxon>
        <taxon>Fungi</taxon>
        <taxon>Dikarya</taxon>
        <taxon>Ascomycota</taxon>
        <taxon>Pezizomycotina</taxon>
        <taxon>Dothideomycetes</taxon>
        <taxon>Dothideomycetidae</taxon>
        <taxon>Mycosphaerellales</taxon>
        <taxon>Mycosphaerellaceae</taxon>
        <taxon>Zymoseptoria</taxon>
    </lineage>
</organism>
<name>A0A1X7RTH2_ZYMT9</name>
<dbReference type="AlphaFoldDB" id="A0A1X7RTH2"/>
<dbReference type="Proteomes" id="UP000215127">
    <property type="component" value="Chromosome 5"/>
</dbReference>
<reference evidence="2 3" key="1">
    <citation type="submission" date="2016-06" db="EMBL/GenBank/DDBJ databases">
        <authorList>
            <person name="Kjaerup R.B."/>
            <person name="Dalgaard T.S."/>
            <person name="Juul-Madsen H.R."/>
        </authorList>
    </citation>
    <scope>NUCLEOTIDE SEQUENCE [LARGE SCALE GENOMIC DNA]</scope>
</reference>
<evidence type="ECO:0000313" key="3">
    <source>
        <dbReference type="Proteomes" id="UP000215127"/>
    </source>
</evidence>
<feature type="compositionally biased region" description="Polar residues" evidence="1">
    <location>
        <begin position="88"/>
        <end position="97"/>
    </location>
</feature>
<feature type="compositionally biased region" description="Basic and acidic residues" evidence="1">
    <location>
        <begin position="9"/>
        <end position="32"/>
    </location>
</feature>
<evidence type="ECO:0000256" key="1">
    <source>
        <dbReference type="SAM" id="MobiDB-lite"/>
    </source>
</evidence>
<evidence type="ECO:0000313" key="2">
    <source>
        <dbReference type="EMBL" id="SMQ50734.1"/>
    </source>
</evidence>
<sequence>MLPTHKKRMMQEQWEREGKTGTAYDRDLRLLNDEEIQPPKAALFPPEQREDPPNRHSTRSPPKLSLTPNLSQNAGWSNAPLSPRKSESGSTRPTTSGGYRITPNVTTPPPMQRMSTMASTAHGDKPVPRLPEMDEKDEAKPKKACCCVVM</sequence>
<dbReference type="EMBL" id="LT853696">
    <property type="protein sequence ID" value="SMQ50734.1"/>
    <property type="molecule type" value="Genomic_DNA"/>
</dbReference>
<feature type="compositionally biased region" description="Polar residues" evidence="1">
    <location>
        <begin position="66"/>
        <end position="80"/>
    </location>
</feature>
<proteinExistence type="predicted"/>
<gene>
    <name evidence="2" type="ORF">ZT3D7_G5887</name>
</gene>